<evidence type="ECO:0000313" key="2">
    <source>
        <dbReference type="EMBL" id="MPN09918.1"/>
    </source>
</evidence>
<feature type="compositionally biased region" description="Basic and acidic residues" evidence="1">
    <location>
        <begin position="1"/>
        <end position="30"/>
    </location>
</feature>
<feature type="region of interest" description="Disordered" evidence="1">
    <location>
        <begin position="1"/>
        <end position="54"/>
    </location>
</feature>
<dbReference type="EMBL" id="VSSQ01056055">
    <property type="protein sequence ID" value="MPN09918.1"/>
    <property type="molecule type" value="Genomic_DNA"/>
</dbReference>
<accession>A0A645F6C1</accession>
<evidence type="ECO:0000256" key="1">
    <source>
        <dbReference type="SAM" id="MobiDB-lite"/>
    </source>
</evidence>
<feature type="compositionally biased region" description="Basic and acidic residues" evidence="1">
    <location>
        <begin position="39"/>
        <end position="52"/>
    </location>
</feature>
<sequence length="88" mass="10548">MVLRNEHRRAGGHAKREQFHEKRSPPREADCGNGNVAKPPDHQRIDEPEGRHQQILQRDWYRERQHRQPKRLVEEAFEPFEHVVVLLS</sequence>
<protein>
    <submittedName>
        <fullName evidence="2">Uncharacterized protein</fullName>
    </submittedName>
</protein>
<name>A0A645F6C1_9ZZZZ</name>
<comment type="caution">
    <text evidence="2">The sequence shown here is derived from an EMBL/GenBank/DDBJ whole genome shotgun (WGS) entry which is preliminary data.</text>
</comment>
<organism evidence="2">
    <name type="scientific">bioreactor metagenome</name>
    <dbReference type="NCBI Taxonomy" id="1076179"/>
    <lineage>
        <taxon>unclassified sequences</taxon>
        <taxon>metagenomes</taxon>
        <taxon>ecological metagenomes</taxon>
    </lineage>
</organism>
<proteinExistence type="predicted"/>
<reference evidence="2" key="1">
    <citation type="submission" date="2019-08" db="EMBL/GenBank/DDBJ databases">
        <authorList>
            <person name="Kucharzyk K."/>
            <person name="Murdoch R.W."/>
            <person name="Higgins S."/>
            <person name="Loffler F."/>
        </authorList>
    </citation>
    <scope>NUCLEOTIDE SEQUENCE</scope>
</reference>
<gene>
    <name evidence="2" type="ORF">SDC9_157211</name>
</gene>
<dbReference type="AlphaFoldDB" id="A0A645F6C1"/>